<comment type="caution">
    <text evidence="1">The sequence shown here is derived from an EMBL/GenBank/DDBJ whole genome shotgun (WGS) entry which is preliminary data.</text>
</comment>
<gene>
    <name evidence="1" type="ORF">HHI36_020243</name>
</gene>
<accession>A0ABD2NA03</accession>
<dbReference type="EMBL" id="JABFTP020000083">
    <property type="protein sequence ID" value="KAL3275483.1"/>
    <property type="molecule type" value="Genomic_DNA"/>
</dbReference>
<name>A0ABD2NA03_9CUCU</name>
<feature type="non-terminal residue" evidence="1">
    <location>
        <position position="87"/>
    </location>
</feature>
<dbReference type="Proteomes" id="UP001516400">
    <property type="component" value="Unassembled WGS sequence"/>
</dbReference>
<protein>
    <submittedName>
        <fullName evidence="1">Uncharacterized protein</fullName>
    </submittedName>
</protein>
<keyword evidence="2" id="KW-1185">Reference proteome</keyword>
<proteinExistence type="predicted"/>
<organism evidence="1 2">
    <name type="scientific">Cryptolaemus montrouzieri</name>
    <dbReference type="NCBI Taxonomy" id="559131"/>
    <lineage>
        <taxon>Eukaryota</taxon>
        <taxon>Metazoa</taxon>
        <taxon>Ecdysozoa</taxon>
        <taxon>Arthropoda</taxon>
        <taxon>Hexapoda</taxon>
        <taxon>Insecta</taxon>
        <taxon>Pterygota</taxon>
        <taxon>Neoptera</taxon>
        <taxon>Endopterygota</taxon>
        <taxon>Coleoptera</taxon>
        <taxon>Polyphaga</taxon>
        <taxon>Cucujiformia</taxon>
        <taxon>Coccinelloidea</taxon>
        <taxon>Coccinellidae</taxon>
        <taxon>Scymninae</taxon>
        <taxon>Scymnini</taxon>
        <taxon>Cryptolaemus</taxon>
    </lineage>
</organism>
<reference evidence="1 2" key="1">
    <citation type="journal article" date="2021" name="BMC Biol.">
        <title>Horizontally acquired antibacterial genes associated with adaptive radiation of ladybird beetles.</title>
        <authorList>
            <person name="Li H.S."/>
            <person name="Tang X.F."/>
            <person name="Huang Y.H."/>
            <person name="Xu Z.Y."/>
            <person name="Chen M.L."/>
            <person name="Du X.Y."/>
            <person name="Qiu B.Y."/>
            <person name="Chen P.T."/>
            <person name="Zhang W."/>
            <person name="Slipinski A."/>
            <person name="Escalona H.E."/>
            <person name="Waterhouse R.M."/>
            <person name="Zwick A."/>
            <person name="Pang H."/>
        </authorList>
    </citation>
    <scope>NUCLEOTIDE SEQUENCE [LARGE SCALE GENOMIC DNA]</scope>
    <source>
        <strain evidence="1">SYSU2018</strain>
    </source>
</reference>
<evidence type="ECO:0000313" key="1">
    <source>
        <dbReference type="EMBL" id="KAL3275483.1"/>
    </source>
</evidence>
<dbReference type="AlphaFoldDB" id="A0ABD2NA03"/>
<sequence>MPDRFWKSNETGPSYIVKPTKVATSIGKRYIYERAYADREELQTLMDCICADGSWISPMIIIKGVRRNDALKTNCLPDAQVKLSAKG</sequence>
<evidence type="ECO:0000313" key="2">
    <source>
        <dbReference type="Proteomes" id="UP001516400"/>
    </source>
</evidence>